<dbReference type="InterPro" id="IPR020103">
    <property type="entry name" value="PsdUridine_synth_cat_dom_sf"/>
</dbReference>
<dbReference type="InterPro" id="IPR020097">
    <property type="entry name" value="PsdUridine_synth_TruA_a/b_dom"/>
</dbReference>
<dbReference type="OrthoDB" id="9811823at2"/>
<keyword evidence="3 4" id="KW-0413">Isomerase</keyword>
<dbReference type="EC" id="5.4.99.12" evidence="4"/>
<dbReference type="GO" id="GO:0031119">
    <property type="term" value="P:tRNA pseudouridine synthesis"/>
    <property type="evidence" value="ECO:0007669"/>
    <property type="project" value="UniProtKB-UniRule"/>
</dbReference>
<dbReference type="SUPFAM" id="SSF55120">
    <property type="entry name" value="Pseudouridine synthase"/>
    <property type="match status" value="1"/>
</dbReference>
<keyword evidence="11" id="KW-1185">Reference proteome</keyword>
<dbReference type="RefSeq" id="WP_091403655.1">
    <property type="nucleotide sequence ID" value="NZ_FMYV01000004.1"/>
</dbReference>
<evidence type="ECO:0000259" key="8">
    <source>
        <dbReference type="Pfam" id="PF01416"/>
    </source>
</evidence>
<feature type="domain" description="Pseudouridine synthase I TruA alpha/beta" evidence="8">
    <location>
        <begin position="144"/>
        <end position="244"/>
    </location>
</feature>
<dbReference type="CDD" id="cd02570">
    <property type="entry name" value="PseudoU_synth_EcTruA"/>
    <property type="match status" value="1"/>
</dbReference>
<dbReference type="STRING" id="28234.SAMN04488588_1225"/>
<feature type="active site" description="Nucleophile" evidence="4 5">
    <location>
        <position position="52"/>
    </location>
</feature>
<dbReference type="PIRSF" id="PIRSF001430">
    <property type="entry name" value="tRNA_psdUrid_synth"/>
    <property type="match status" value="1"/>
</dbReference>
<reference evidence="10 12" key="2">
    <citation type="submission" date="2019-04" db="EMBL/GenBank/DDBJ databases">
        <title>Draft genome sequence data and analysis of a Fermenting Bacterium, Geotoga petraea strain HO-Geo1, isolated from heavy-oil petroleum reservoir in Russia.</title>
        <authorList>
            <person name="Grouzdev D.S."/>
            <person name="Semenova E.M."/>
            <person name="Sokolova D.S."/>
            <person name="Tourova T.P."/>
            <person name="Poltaraus A.B."/>
            <person name="Nazina T.N."/>
        </authorList>
    </citation>
    <scope>NUCLEOTIDE SEQUENCE [LARGE SCALE GENOMIC DNA]</scope>
    <source>
        <strain evidence="10 12">HO-Geo1</strain>
    </source>
</reference>
<dbReference type="PANTHER" id="PTHR11142">
    <property type="entry name" value="PSEUDOURIDYLATE SYNTHASE"/>
    <property type="match status" value="1"/>
</dbReference>
<dbReference type="GO" id="GO:0003723">
    <property type="term" value="F:RNA binding"/>
    <property type="evidence" value="ECO:0007669"/>
    <property type="project" value="InterPro"/>
</dbReference>
<evidence type="ECO:0000256" key="5">
    <source>
        <dbReference type="PIRSR" id="PIRSR001430-1"/>
    </source>
</evidence>
<dbReference type="PANTHER" id="PTHR11142:SF0">
    <property type="entry name" value="TRNA PSEUDOURIDINE SYNTHASE-LIKE 1"/>
    <property type="match status" value="1"/>
</dbReference>
<gene>
    <name evidence="4 10" type="primary">truA</name>
    <name evidence="10" type="ORF">E4650_07185</name>
    <name evidence="9" type="ORF">SAMN04488588_1225</name>
</gene>
<feature type="domain" description="Pseudouridine synthase I TruA alpha/beta" evidence="8">
    <location>
        <begin position="6"/>
        <end position="104"/>
    </location>
</feature>
<evidence type="ECO:0000313" key="10">
    <source>
        <dbReference type="EMBL" id="TGG87521.1"/>
    </source>
</evidence>
<dbReference type="GO" id="GO:0160147">
    <property type="term" value="F:tRNA pseudouridine(38-40) synthase activity"/>
    <property type="evidence" value="ECO:0007669"/>
    <property type="project" value="UniProtKB-EC"/>
</dbReference>
<proteinExistence type="inferred from homology"/>
<name>A0A1G6M397_9BACT</name>
<evidence type="ECO:0000313" key="11">
    <source>
        <dbReference type="Proteomes" id="UP000199322"/>
    </source>
</evidence>
<evidence type="ECO:0000256" key="2">
    <source>
        <dbReference type="ARBA" id="ARBA00022694"/>
    </source>
</evidence>
<reference evidence="9 11" key="1">
    <citation type="submission" date="2016-10" db="EMBL/GenBank/DDBJ databases">
        <authorList>
            <person name="de Groot N.N."/>
        </authorList>
    </citation>
    <scope>NUCLEOTIDE SEQUENCE [LARGE SCALE GENOMIC DNA]</scope>
    <source>
        <strain evidence="9 11">WG14</strain>
    </source>
</reference>
<dbReference type="Gene3D" id="3.30.70.580">
    <property type="entry name" value="Pseudouridine synthase I, catalytic domain, N-terminal subdomain"/>
    <property type="match status" value="1"/>
</dbReference>
<evidence type="ECO:0000313" key="9">
    <source>
        <dbReference type="EMBL" id="SDC50022.1"/>
    </source>
</evidence>
<dbReference type="InterPro" id="IPR020094">
    <property type="entry name" value="TruA/RsuA/RluB/E/F_N"/>
</dbReference>
<accession>A0A1G6M397</accession>
<dbReference type="EMBL" id="FMYV01000004">
    <property type="protein sequence ID" value="SDC50022.1"/>
    <property type="molecule type" value="Genomic_DNA"/>
</dbReference>
<protein>
    <recommendedName>
        <fullName evidence="4">tRNA pseudouridine synthase A</fullName>
        <ecNumber evidence="4">5.4.99.12</ecNumber>
    </recommendedName>
    <alternativeName>
        <fullName evidence="4">tRNA pseudouridine(38-40) synthase</fullName>
    </alternativeName>
    <alternativeName>
        <fullName evidence="4">tRNA pseudouridylate synthase I</fullName>
    </alternativeName>
    <alternativeName>
        <fullName evidence="4">tRNA-uridine isomerase I</fullName>
    </alternativeName>
</protein>
<organism evidence="9 11">
    <name type="scientific">Geotoga petraea</name>
    <dbReference type="NCBI Taxonomy" id="28234"/>
    <lineage>
        <taxon>Bacteria</taxon>
        <taxon>Thermotogati</taxon>
        <taxon>Thermotogota</taxon>
        <taxon>Thermotogae</taxon>
        <taxon>Petrotogales</taxon>
        <taxon>Petrotogaceae</taxon>
        <taxon>Geotoga</taxon>
    </lineage>
</organism>
<comment type="similarity">
    <text evidence="1 4 7">Belongs to the tRNA pseudouridine synthase TruA family.</text>
</comment>
<dbReference type="Gene3D" id="3.30.70.660">
    <property type="entry name" value="Pseudouridine synthase I, catalytic domain, C-terminal subdomain"/>
    <property type="match status" value="1"/>
</dbReference>
<dbReference type="Proteomes" id="UP000297288">
    <property type="component" value="Unassembled WGS sequence"/>
</dbReference>
<evidence type="ECO:0000256" key="3">
    <source>
        <dbReference type="ARBA" id="ARBA00023235"/>
    </source>
</evidence>
<comment type="caution">
    <text evidence="4">Lacks conserved residue(s) required for the propagation of feature annotation.</text>
</comment>
<dbReference type="Proteomes" id="UP000199322">
    <property type="component" value="Unassembled WGS sequence"/>
</dbReference>
<dbReference type="HAMAP" id="MF_00171">
    <property type="entry name" value="TruA"/>
    <property type="match status" value="1"/>
</dbReference>
<comment type="subunit">
    <text evidence="4">Homodimer.</text>
</comment>
<dbReference type="NCBIfam" id="TIGR00071">
    <property type="entry name" value="hisT_truA"/>
    <property type="match status" value="1"/>
</dbReference>
<evidence type="ECO:0000256" key="1">
    <source>
        <dbReference type="ARBA" id="ARBA00009375"/>
    </source>
</evidence>
<dbReference type="Pfam" id="PF01416">
    <property type="entry name" value="PseudoU_synth_1"/>
    <property type="match status" value="2"/>
</dbReference>
<dbReference type="FunFam" id="3.30.70.580:FF:000001">
    <property type="entry name" value="tRNA pseudouridine synthase A"/>
    <property type="match status" value="1"/>
</dbReference>
<comment type="function">
    <text evidence="4">Formation of pseudouridine at positions 38, 39 and 40 in the anticodon stem and loop of transfer RNAs.</text>
</comment>
<dbReference type="InterPro" id="IPR020095">
    <property type="entry name" value="PsdUridine_synth_TruA_C"/>
</dbReference>
<dbReference type="AlphaFoldDB" id="A0A1G6M397"/>
<evidence type="ECO:0000256" key="7">
    <source>
        <dbReference type="RuleBase" id="RU003792"/>
    </source>
</evidence>
<dbReference type="InterPro" id="IPR001406">
    <property type="entry name" value="PsdUridine_synth_TruA"/>
</dbReference>
<evidence type="ECO:0000256" key="4">
    <source>
        <dbReference type="HAMAP-Rule" id="MF_00171"/>
    </source>
</evidence>
<comment type="catalytic activity">
    <reaction evidence="4 7">
        <text>uridine(38/39/40) in tRNA = pseudouridine(38/39/40) in tRNA</text>
        <dbReference type="Rhea" id="RHEA:22376"/>
        <dbReference type="Rhea" id="RHEA-COMP:10085"/>
        <dbReference type="Rhea" id="RHEA-COMP:10087"/>
        <dbReference type="ChEBI" id="CHEBI:65314"/>
        <dbReference type="ChEBI" id="CHEBI:65315"/>
        <dbReference type="EC" id="5.4.99.12"/>
    </reaction>
</comment>
<dbReference type="EMBL" id="SRME01000004">
    <property type="protein sequence ID" value="TGG87521.1"/>
    <property type="molecule type" value="Genomic_DNA"/>
</dbReference>
<sequence length="245" mass="28587">MRMVAATVAYDGTNFYGYQGQRNVRTVQGEFEKALQKIFKEKVLSHGAGRTDTGVHSYGQTIAFKVPNDNMTIQNIKDALNSVLPSDIYIRNLEQVEKNFNPRFMAKKRIYHYYLYTKKDPDIFLRNRVWWFPYDLDIDKMRKAARHFEGEKDFSSFKSGNDERNPVRQIDRVRIIRMSKNIILIRVEGVSFLRRMVRNIVGTLTKVGTGTWTPEIVREIIEAKDRSKAPASAPPEGLYFYKILF</sequence>
<keyword evidence="2 4" id="KW-0819">tRNA processing</keyword>
<evidence type="ECO:0000256" key="6">
    <source>
        <dbReference type="PIRSR" id="PIRSR001430-2"/>
    </source>
</evidence>
<feature type="binding site" evidence="4 6">
    <location>
        <position position="111"/>
    </location>
    <ligand>
        <name>substrate</name>
    </ligand>
</feature>
<evidence type="ECO:0000313" key="12">
    <source>
        <dbReference type="Proteomes" id="UP000297288"/>
    </source>
</evidence>